<dbReference type="InterPro" id="IPR050275">
    <property type="entry name" value="PGM_Phosphatase"/>
</dbReference>
<reference evidence="4" key="1">
    <citation type="journal article" date="2006" name="Proc. Natl. Acad. Sci. U.S.A.">
        <title>Genome analysis of the smallest free-living eukaryote Ostreococcus tauri unveils many unique features.</title>
        <authorList>
            <person name="Derelle E."/>
            <person name="Ferraz C."/>
            <person name="Rombauts S."/>
            <person name="Rouze P."/>
            <person name="Worden A.Z."/>
            <person name="Robbens S."/>
            <person name="Partensky F."/>
            <person name="Degroeve S."/>
            <person name="Echeynie S."/>
            <person name="Cooke R."/>
            <person name="Saeys Y."/>
            <person name="Wuyts J."/>
            <person name="Jabbari K."/>
            <person name="Bowler C."/>
            <person name="Panaud O."/>
            <person name="Piegu B."/>
            <person name="Ball S.G."/>
            <person name="Ral J.-P."/>
            <person name="Bouget F.-Y."/>
            <person name="Piganeau G."/>
            <person name="De Baets B."/>
            <person name="Picard A."/>
            <person name="Delseny M."/>
            <person name="Demaille J."/>
            <person name="Van de Peer Y."/>
            <person name="Moreau H."/>
        </authorList>
    </citation>
    <scope>NUCLEOTIDE SEQUENCE [LARGE SCALE GENOMIC DNA]</scope>
    <source>
        <strain evidence="4">OTTH 0595 / CCAP 157/2 / RCC745</strain>
    </source>
</reference>
<keyword evidence="4" id="KW-1185">Reference proteome</keyword>
<dbReference type="PANTHER" id="PTHR48100:SF57">
    <property type="entry name" value="PHOSPHOGLYCERATE MUTASE"/>
    <property type="match status" value="1"/>
</dbReference>
<dbReference type="AlphaFoldDB" id="A0A090M2J7"/>
<dbReference type="SMART" id="SM00855">
    <property type="entry name" value="PGAM"/>
    <property type="match status" value="1"/>
</dbReference>
<dbReference type="CDD" id="cd07067">
    <property type="entry name" value="HP_PGM_like"/>
    <property type="match status" value="1"/>
</dbReference>
<evidence type="ECO:0000256" key="1">
    <source>
        <dbReference type="ARBA" id="ARBA00038362"/>
    </source>
</evidence>
<dbReference type="GeneID" id="9835560"/>
<name>A0A090M2J7_OSTTA</name>
<dbReference type="Gene3D" id="3.40.50.1240">
    <property type="entry name" value="Phosphoglycerate mutase-like"/>
    <property type="match status" value="1"/>
</dbReference>
<organism evidence="3 4">
    <name type="scientific">Ostreococcus tauri</name>
    <name type="common">Marine green alga</name>
    <dbReference type="NCBI Taxonomy" id="70448"/>
    <lineage>
        <taxon>Eukaryota</taxon>
        <taxon>Viridiplantae</taxon>
        <taxon>Chlorophyta</taxon>
        <taxon>Mamiellophyceae</taxon>
        <taxon>Mamiellales</taxon>
        <taxon>Bathycoccaceae</taxon>
        <taxon>Ostreococcus</taxon>
    </lineage>
</organism>
<dbReference type="PANTHER" id="PTHR48100">
    <property type="entry name" value="BROAD-SPECIFICITY PHOSPHATASE YOR283W-RELATED"/>
    <property type="match status" value="1"/>
</dbReference>
<dbReference type="InterPro" id="IPR029033">
    <property type="entry name" value="His_PPase_superfam"/>
</dbReference>
<feature type="compositionally biased region" description="Low complexity" evidence="2">
    <location>
        <begin position="1"/>
        <end position="15"/>
    </location>
</feature>
<evidence type="ECO:0000313" key="3">
    <source>
        <dbReference type="EMBL" id="CEF98411.1"/>
    </source>
</evidence>
<comment type="similarity">
    <text evidence="1">Belongs to the phosphoglycerate mutase family.</text>
</comment>
<evidence type="ECO:0000256" key="2">
    <source>
        <dbReference type="SAM" id="MobiDB-lite"/>
    </source>
</evidence>
<dbReference type="GO" id="GO:0016791">
    <property type="term" value="F:phosphatase activity"/>
    <property type="evidence" value="ECO:0007669"/>
    <property type="project" value="TreeGrafter"/>
</dbReference>
<accession>A0A090M2J7</accession>
<protein>
    <submittedName>
        <fullName evidence="3">Histidine phosphatase superfamily, clade-1</fullName>
    </submittedName>
</protein>
<dbReference type="RefSeq" id="XP_003079932.2">
    <property type="nucleotide sequence ID" value="XM_003079884.2"/>
</dbReference>
<dbReference type="InParanoid" id="A0A090M2J7"/>
<reference evidence="3 4" key="2">
    <citation type="journal article" date="2014" name="BMC Genomics">
        <title>An improved genome of the model marine alga Ostreococcus tauri unfolds by assessing Illumina de novo assemblies.</title>
        <authorList>
            <person name="Blanc-Mathieu R."/>
            <person name="Verhelst B."/>
            <person name="Derelle E."/>
            <person name="Rombauts S."/>
            <person name="Bouget F.Y."/>
            <person name="Carre I."/>
            <person name="Chateau A."/>
            <person name="Eyre-Walker A."/>
            <person name="Grimsley N."/>
            <person name="Moreau H."/>
            <person name="Piegu B."/>
            <person name="Rivals E."/>
            <person name="Schackwitz W."/>
            <person name="Van de Peer Y."/>
            <person name="Piganeau G."/>
        </authorList>
    </citation>
    <scope>NUCLEOTIDE SEQUENCE [LARGE SCALE GENOMIC DNA]</scope>
    <source>
        <strain evidence="4">OTTH 0595 / CCAP 157/2 / RCC745</strain>
    </source>
</reference>
<evidence type="ECO:0000313" key="4">
    <source>
        <dbReference type="Proteomes" id="UP000009170"/>
    </source>
</evidence>
<dbReference type="GO" id="GO:0005737">
    <property type="term" value="C:cytoplasm"/>
    <property type="evidence" value="ECO:0007669"/>
    <property type="project" value="TreeGrafter"/>
</dbReference>
<dbReference type="EMBL" id="CAID01000006">
    <property type="protein sequence ID" value="CEF98411.1"/>
    <property type="molecule type" value="Genomic_DNA"/>
</dbReference>
<feature type="region of interest" description="Disordered" evidence="2">
    <location>
        <begin position="1"/>
        <end position="21"/>
    </location>
</feature>
<sequence>MSARAGGATRASSGTPELGMGVFPRALAGKATRRPARTSTEGGKTIHLVRHGRTEMNEYLRENHWADPGFKDPMMIDTRLTREGERQARALAERTSMLEPRPELIVASPLGRALRTAELAFGESGEYADVPRVACALARERVFHGSDIGRVARELRAEHPEWDFTDLGDDEASWWYTPEGRDPFTTAELEPVDVFERRMEAFREWLDARPERTIAVVAHWGVCYSFTGDEFQNCELRTLDFDSEVIAGNGSFKKFDVFLQDNIFGVIARAVVNLKQKLF</sequence>
<dbReference type="Pfam" id="PF00300">
    <property type="entry name" value="His_Phos_1"/>
    <property type="match status" value="1"/>
</dbReference>
<proteinExistence type="inferred from homology"/>
<dbReference type="SUPFAM" id="SSF53254">
    <property type="entry name" value="Phosphoglycerate mutase-like"/>
    <property type="match status" value="1"/>
</dbReference>
<dbReference type="Proteomes" id="UP000009170">
    <property type="component" value="Unassembled WGS sequence"/>
</dbReference>
<gene>
    <name evidence="3" type="ORF">OT_ostta06g02930</name>
</gene>
<dbReference type="OrthoDB" id="496981at2759"/>
<comment type="caution">
    <text evidence="3">The sequence shown here is derived from an EMBL/GenBank/DDBJ whole genome shotgun (WGS) entry which is preliminary data.</text>
</comment>
<dbReference type="InterPro" id="IPR013078">
    <property type="entry name" value="His_Pase_superF_clade-1"/>
</dbReference>
<dbReference type="KEGG" id="ota:OT_ostta06g02930"/>